<feature type="transmembrane region" description="Helical" evidence="1">
    <location>
        <begin position="184"/>
        <end position="214"/>
    </location>
</feature>
<feature type="transmembrane region" description="Helical" evidence="1">
    <location>
        <begin position="35"/>
        <end position="55"/>
    </location>
</feature>
<feature type="transmembrane region" description="Helical" evidence="1">
    <location>
        <begin position="234"/>
        <end position="263"/>
    </location>
</feature>
<feature type="transmembrane region" description="Helical" evidence="1">
    <location>
        <begin position="122"/>
        <end position="141"/>
    </location>
</feature>
<feature type="transmembrane region" description="Helical" evidence="1">
    <location>
        <begin position="67"/>
        <end position="90"/>
    </location>
</feature>
<dbReference type="RefSeq" id="WP_228229654.1">
    <property type="nucleotide sequence ID" value="NZ_JAJGMW010000008.1"/>
</dbReference>
<reference evidence="2 3" key="1">
    <citation type="submission" date="2021-11" db="EMBL/GenBank/DDBJ databases">
        <title>Seasonal and diel survey of microbial diversity of the Tyrrhenian coast.</title>
        <authorList>
            <person name="Gattoni G."/>
            <person name="Corral P."/>
        </authorList>
    </citation>
    <scope>NUCLEOTIDE SEQUENCE [LARGE SCALE GENOMIC DNA]</scope>
    <source>
        <strain evidence="2 3">Mr9</strain>
    </source>
</reference>
<keyword evidence="1" id="KW-0472">Membrane</keyword>
<evidence type="ECO:0000256" key="1">
    <source>
        <dbReference type="SAM" id="Phobius"/>
    </source>
</evidence>
<comment type="caution">
    <text evidence="2">The sequence shown here is derived from an EMBL/GenBank/DDBJ whole genome shotgun (WGS) entry which is preliminary data.</text>
</comment>
<keyword evidence="1" id="KW-0812">Transmembrane</keyword>
<evidence type="ECO:0008006" key="4">
    <source>
        <dbReference type="Google" id="ProtNLM"/>
    </source>
</evidence>
<gene>
    <name evidence="2" type="ORF">LLW17_07600</name>
</gene>
<dbReference type="EMBL" id="JAJGMW010000008">
    <property type="protein sequence ID" value="MCC4212576.1"/>
    <property type="molecule type" value="Genomic_DNA"/>
</dbReference>
<accession>A0ABS8GS22</accession>
<keyword evidence="1" id="KW-1133">Transmembrane helix</keyword>
<dbReference type="Proteomes" id="UP001197770">
    <property type="component" value="Unassembled WGS sequence"/>
</dbReference>
<evidence type="ECO:0000313" key="3">
    <source>
        <dbReference type="Proteomes" id="UP001197770"/>
    </source>
</evidence>
<name>A0ABS8GS22_9FLAO</name>
<organism evidence="2 3">
    <name type="scientific">Leeuwenhoekiella parthenopeia</name>
    <dbReference type="NCBI Taxonomy" id="2890320"/>
    <lineage>
        <taxon>Bacteria</taxon>
        <taxon>Pseudomonadati</taxon>
        <taxon>Bacteroidota</taxon>
        <taxon>Flavobacteriia</taxon>
        <taxon>Flavobacteriales</taxon>
        <taxon>Flavobacteriaceae</taxon>
        <taxon>Leeuwenhoekiella</taxon>
    </lineage>
</organism>
<keyword evidence="3" id="KW-1185">Reference proteome</keyword>
<sequence>MNDYINFKRQRELGEILSDTFKFLRQEYKGLFKALVRNAAIPYILLIAAAGYYATVSSDISLFDGGIFRMANFLLPALILFLTVLFYYAVMYGTVLQYIRLYIENGGVVDQELLKTDLRKQLGSLVGTTFLIAIIVFFGLMLCILPGIYLAIPLSLGWAVLVFENKSVGDVIADSFKLIKGEWWMTFATLFVLGLLLYVANIVFSLPVIIYTFVKAFTSAAEISEGDISSLFDWVYLTLSVLSSAAQYILAVIFPIAIAFIYYNLNEKANQTGTFETIDSIGTDS</sequence>
<proteinExistence type="predicted"/>
<protein>
    <recommendedName>
        <fullName evidence="4">Glycerophosphoryl diester phosphodiesterase membrane domain-containing protein</fullName>
    </recommendedName>
</protein>
<evidence type="ECO:0000313" key="2">
    <source>
        <dbReference type="EMBL" id="MCC4212576.1"/>
    </source>
</evidence>